<feature type="transmembrane region" description="Helical" evidence="6">
    <location>
        <begin position="767"/>
        <end position="790"/>
    </location>
</feature>
<dbReference type="AlphaFoldDB" id="A0A445MUU6"/>
<dbReference type="Pfam" id="PF03176">
    <property type="entry name" value="MMPL"/>
    <property type="match status" value="2"/>
</dbReference>
<dbReference type="GO" id="GO:0005886">
    <property type="term" value="C:plasma membrane"/>
    <property type="evidence" value="ECO:0007669"/>
    <property type="project" value="UniProtKB-SubCell"/>
</dbReference>
<accession>A0A445MUU6</accession>
<evidence type="ECO:0000259" key="7">
    <source>
        <dbReference type="PROSITE" id="PS50156"/>
    </source>
</evidence>
<keyword evidence="3 6" id="KW-0812">Transmembrane</keyword>
<evidence type="ECO:0000256" key="6">
    <source>
        <dbReference type="SAM" id="Phobius"/>
    </source>
</evidence>
<evidence type="ECO:0000256" key="2">
    <source>
        <dbReference type="ARBA" id="ARBA00022475"/>
    </source>
</evidence>
<keyword evidence="5 6" id="KW-0472">Membrane</keyword>
<feature type="transmembrane region" description="Helical" evidence="6">
    <location>
        <begin position="17"/>
        <end position="37"/>
    </location>
</feature>
<dbReference type="PANTHER" id="PTHR33406">
    <property type="entry name" value="MEMBRANE PROTEIN MJ1562-RELATED"/>
    <property type="match status" value="1"/>
</dbReference>
<feature type="transmembrane region" description="Helical" evidence="6">
    <location>
        <begin position="317"/>
        <end position="350"/>
    </location>
</feature>
<dbReference type="Gene3D" id="1.20.1640.10">
    <property type="entry name" value="Multidrug efflux transporter AcrB transmembrane domain"/>
    <property type="match status" value="2"/>
</dbReference>
<evidence type="ECO:0000256" key="3">
    <source>
        <dbReference type="ARBA" id="ARBA00022692"/>
    </source>
</evidence>
<sequence>MKRFVEAIASSIIKRRYLVLVIILGLTAFFAYNIRYFKLVNDPDTFSPPEHPNMIFNRWAEKNFGMGNVAIIAIKLKKEGKFKSVYNAVTLKKLWDLVKAYEELPHAWKSNFMSLATKKMRHVKGENGWLKVTLMMKDPETYSMEEQVEHIKEGVKDNKLYQNFLASDDETTLFIYLDFHDSVKADYLDTWHKIYGLAQKIVTDDDHEVLFGGEVPACSWMIDQVYKNGPLIIPCFAIIFIILWLEFGSPVVAVTPFLGASFSFIWTLGFMGVSGFALSSTAPAILLLVLAVGLNHCMQLTRCFCEQLSMGKSREKAALQVILLLAPASLSSISAGVIGFALLALFPVLIYFEYSIFGSFGMFSYLIVCYIFVPVCLSIIISEKQIAKISERENREGIFDSMASFMSNFVMGNGKWAIIAGTVAFVIACFMLIPHMIVGANLTKLAAKPDSEYIRWDEEIRKTIGAIPFSMCIESKEGKKDTLKNPEILNAMSQLEEWFRKEPYGTYVISIADFLKNLNYHIWEMEQDKYCIPDTKGQVADLFFGYRCGGDPSDFDSVISLNNEKGLILGFYNEGDPRILSDFRTRFEAKIYELFSPLMDKYGINVRYTGSFMGTILSLDDITHEHKWTFWMPFILAIFITMAVILRSIVASVIILVALLLCVLFQYGWMGLCSISDNPLFKWTGDLNFSSLMMFGMVIGVGVDYSIYITQRLRQEYTAAGGNIKEALRITYASTGRAVFLTVSAFCLVLVPLMLTPLANLFATSLILIPDFIVAFLGSVFFVPAVFVIFKPRALWLKGVSNEVKHKQDSEDQILAHTEIQDSWSYNN</sequence>
<keyword evidence="2" id="KW-1003">Cell membrane</keyword>
<evidence type="ECO:0000256" key="1">
    <source>
        <dbReference type="ARBA" id="ARBA00004651"/>
    </source>
</evidence>
<dbReference type="PROSITE" id="PS50156">
    <property type="entry name" value="SSD"/>
    <property type="match status" value="1"/>
</dbReference>
<keyword evidence="4 6" id="KW-1133">Transmembrane helix</keyword>
<feature type="transmembrane region" description="Helical" evidence="6">
    <location>
        <begin position="730"/>
        <end position="755"/>
    </location>
</feature>
<dbReference type="InterPro" id="IPR050545">
    <property type="entry name" value="Mycobact_MmpL"/>
</dbReference>
<protein>
    <recommendedName>
        <fullName evidence="7">SSD domain-containing protein</fullName>
    </recommendedName>
</protein>
<gene>
    <name evidence="8" type="ORF">PITCH_A1740054</name>
</gene>
<feature type="transmembrane region" description="Helical" evidence="6">
    <location>
        <begin position="689"/>
        <end position="709"/>
    </location>
</feature>
<dbReference type="PANTHER" id="PTHR33406:SF13">
    <property type="entry name" value="MEMBRANE PROTEIN YDFJ"/>
    <property type="match status" value="1"/>
</dbReference>
<reference evidence="8" key="1">
    <citation type="submission" date="2018-01" db="EMBL/GenBank/DDBJ databases">
        <authorList>
            <person name="Regsiter A."/>
            <person name="William W."/>
        </authorList>
    </citation>
    <scope>NUCLEOTIDE SEQUENCE</scope>
    <source>
        <strain evidence="8">TRIP AH-1</strain>
    </source>
</reference>
<dbReference type="SUPFAM" id="SSF82866">
    <property type="entry name" value="Multidrug efflux transporter AcrB transmembrane domain"/>
    <property type="match status" value="2"/>
</dbReference>
<proteinExistence type="predicted"/>
<organism evidence="8">
    <name type="scientific">uncultured Desulfobacterium sp</name>
    <dbReference type="NCBI Taxonomy" id="201089"/>
    <lineage>
        <taxon>Bacteria</taxon>
        <taxon>Pseudomonadati</taxon>
        <taxon>Thermodesulfobacteriota</taxon>
        <taxon>Desulfobacteria</taxon>
        <taxon>Desulfobacterales</taxon>
        <taxon>Desulfobacteriaceae</taxon>
        <taxon>Desulfobacterium</taxon>
        <taxon>environmental samples</taxon>
    </lineage>
</organism>
<feature type="transmembrane region" description="Helical" evidence="6">
    <location>
        <begin position="653"/>
        <end position="669"/>
    </location>
</feature>
<feature type="transmembrane region" description="Helical" evidence="6">
    <location>
        <begin position="416"/>
        <end position="438"/>
    </location>
</feature>
<evidence type="ECO:0000313" key="8">
    <source>
        <dbReference type="EMBL" id="SPD73245.1"/>
    </source>
</evidence>
<feature type="transmembrane region" description="Helical" evidence="6">
    <location>
        <begin position="225"/>
        <end position="245"/>
    </location>
</feature>
<dbReference type="InterPro" id="IPR004869">
    <property type="entry name" value="MMPL_dom"/>
</dbReference>
<feature type="domain" description="SSD" evidence="7">
    <location>
        <begin position="252"/>
        <end position="379"/>
    </location>
</feature>
<name>A0A445MUU6_9BACT</name>
<feature type="transmembrane region" description="Helical" evidence="6">
    <location>
        <begin position="362"/>
        <end position="382"/>
    </location>
</feature>
<evidence type="ECO:0000256" key="4">
    <source>
        <dbReference type="ARBA" id="ARBA00022989"/>
    </source>
</evidence>
<dbReference type="EMBL" id="OJIN01000084">
    <property type="protein sequence ID" value="SPD73245.1"/>
    <property type="molecule type" value="Genomic_DNA"/>
</dbReference>
<comment type="subcellular location">
    <subcellularLocation>
        <location evidence="1">Cell membrane</location>
        <topology evidence="1">Multi-pass membrane protein</topology>
    </subcellularLocation>
</comment>
<dbReference type="InterPro" id="IPR000731">
    <property type="entry name" value="SSD"/>
</dbReference>
<feature type="transmembrane region" description="Helical" evidence="6">
    <location>
        <begin position="628"/>
        <end position="646"/>
    </location>
</feature>
<evidence type="ECO:0000256" key="5">
    <source>
        <dbReference type="ARBA" id="ARBA00023136"/>
    </source>
</evidence>